<keyword evidence="3" id="KW-1185">Reference proteome</keyword>
<accession>A0AAV4X0A0</accession>
<comment type="caution">
    <text evidence="2">The sequence shown here is derived from an EMBL/GenBank/DDBJ whole genome shotgun (WGS) entry which is preliminary data.</text>
</comment>
<name>A0AAV4X0A0_CAEEX</name>
<evidence type="ECO:0000313" key="3">
    <source>
        <dbReference type="Proteomes" id="UP001054945"/>
    </source>
</evidence>
<sequence length="208" mass="24627">MIPTSTLQQSITQQERNEDHNKRKKNPPKVFSLFHKKKKAGRESRTSFLSHPFSRPQTRISCAKDDLRLPRIDVPDVSPETGRFKRHVLNNIQEENWINPNHDIFIFLPWVNPQMIPNSTLQQRHHSARTKRRLQKKKKKKKKNPPKVVSLLPRRRRRQGGWESRTSFLSHPFSRPQTKISCAKDDLRLPRIDVPDVSPETGRFKRRD</sequence>
<protein>
    <submittedName>
        <fullName evidence="2">Uncharacterized protein</fullName>
    </submittedName>
</protein>
<organism evidence="2 3">
    <name type="scientific">Caerostris extrusa</name>
    <name type="common">Bark spider</name>
    <name type="synonym">Caerostris bankana</name>
    <dbReference type="NCBI Taxonomy" id="172846"/>
    <lineage>
        <taxon>Eukaryota</taxon>
        <taxon>Metazoa</taxon>
        <taxon>Ecdysozoa</taxon>
        <taxon>Arthropoda</taxon>
        <taxon>Chelicerata</taxon>
        <taxon>Arachnida</taxon>
        <taxon>Araneae</taxon>
        <taxon>Araneomorphae</taxon>
        <taxon>Entelegynae</taxon>
        <taxon>Araneoidea</taxon>
        <taxon>Araneidae</taxon>
        <taxon>Caerostris</taxon>
    </lineage>
</organism>
<evidence type="ECO:0000313" key="2">
    <source>
        <dbReference type="EMBL" id="GIY87511.1"/>
    </source>
</evidence>
<dbReference type="AlphaFoldDB" id="A0AAV4X0A0"/>
<evidence type="ECO:0000256" key="1">
    <source>
        <dbReference type="SAM" id="MobiDB-lite"/>
    </source>
</evidence>
<feature type="compositionally biased region" description="Basic residues" evidence="1">
    <location>
        <begin position="123"/>
        <end position="145"/>
    </location>
</feature>
<feature type="region of interest" description="Disordered" evidence="1">
    <location>
        <begin position="1"/>
        <end position="30"/>
    </location>
</feature>
<reference evidence="2 3" key="1">
    <citation type="submission" date="2021-06" db="EMBL/GenBank/DDBJ databases">
        <title>Caerostris extrusa draft genome.</title>
        <authorList>
            <person name="Kono N."/>
            <person name="Arakawa K."/>
        </authorList>
    </citation>
    <scope>NUCLEOTIDE SEQUENCE [LARGE SCALE GENOMIC DNA]</scope>
</reference>
<dbReference type="Proteomes" id="UP001054945">
    <property type="component" value="Unassembled WGS sequence"/>
</dbReference>
<feature type="region of interest" description="Disordered" evidence="1">
    <location>
        <begin position="119"/>
        <end position="186"/>
    </location>
</feature>
<feature type="compositionally biased region" description="Polar residues" evidence="1">
    <location>
        <begin position="164"/>
        <end position="180"/>
    </location>
</feature>
<proteinExistence type="predicted"/>
<feature type="compositionally biased region" description="Polar residues" evidence="1">
    <location>
        <begin position="1"/>
        <end position="14"/>
    </location>
</feature>
<gene>
    <name evidence="2" type="ORF">CEXT_808891</name>
</gene>
<dbReference type="EMBL" id="BPLR01016947">
    <property type="protein sequence ID" value="GIY87511.1"/>
    <property type="molecule type" value="Genomic_DNA"/>
</dbReference>